<evidence type="ECO:0000313" key="3">
    <source>
        <dbReference type="EMBL" id="OJJ67647.1"/>
    </source>
</evidence>
<reference evidence="4" key="1">
    <citation type="journal article" date="2017" name="Genome Biol.">
        <title>Comparative genomics reveals high biological diversity and specific adaptations in the industrially and medically important fungal genus Aspergillus.</title>
        <authorList>
            <person name="de Vries R.P."/>
            <person name="Riley R."/>
            <person name="Wiebenga A."/>
            <person name="Aguilar-Osorio G."/>
            <person name="Amillis S."/>
            <person name="Uchima C.A."/>
            <person name="Anderluh G."/>
            <person name="Asadollahi M."/>
            <person name="Askin M."/>
            <person name="Barry K."/>
            <person name="Battaglia E."/>
            <person name="Bayram O."/>
            <person name="Benocci T."/>
            <person name="Braus-Stromeyer S.A."/>
            <person name="Caldana C."/>
            <person name="Canovas D."/>
            <person name="Cerqueira G.C."/>
            <person name="Chen F."/>
            <person name="Chen W."/>
            <person name="Choi C."/>
            <person name="Clum A."/>
            <person name="Dos Santos R.A."/>
            <person name="Damasio A.R."/>
            <person name="Diallinas G."/>
            <person name="Emri T."/>
            <person name="Fekete E."/>
            <person name="Flipphi M."/>
            <person name="Freyberg S."/>
            <person name="Gallo A."/>
            <person name="Gournas C."/>
            <person name="Habgood R."/>
            <person name="Hainaut M."/>
            <person name="Harispe M.L."/>
            <person name="Henrissat B."/>
            <person name="Hilden K.S."/>
            <person name="Hope R."/>
            <person name="Hossain A."/>
            <person name="Karabika E."/>
            <person name="Karaffa L."/>
            <person name="Karanyi Z."/>
            <person name="Krasevec N."/>
            <person name="Kuo A."/>
            <person name="Kusch H."/>
            <person name="LaButti K."/>
            <person name="Lagendijk E.L."/>
            <person name="Lapidus A."/>
            <person name="Levasseur A."/>
            <person name="Lindquist E."/>
            <person name="Lipzen A."/>
            <person name="Logrieco A.F."/>
            <person name="MacCabe A."/>
            <person name="Maekelae M.R."/>
            <person name="Malavazi I."/>
            <person name="Melin P."/>
            <person name="Meyer V."/>
            <person name="Mielnichuk N."/>
            <person name="Miskei M."/>
            <person name="Molnar A.P."/>
            <person name="Mule G."/>
            <person name="Ngan C.Y."/>
            <person name="Orejas M."/>
            <person name="Orosz E."/>
            <person name="Ouedraogo J.P."/>
            <person name="Overkamp K.M."/>
            <person name="Park H.-S."/>
            <person name="Perrone G."/>
            <person name="Piumi F."/>
            <person name="Punt P.J."/>
            <person name="Ram A.F."/>
            <person name="Ramon A."/>
            <person name="Rauscher S."/>
            <person name="Record E."/>
            <person name="Riano-Pachon D.M."/>
            <person name="Robert V."/>
            <person name="Roehrig J."/>
            <person name="Ruller R."/>
            <person name="Salamov A."/>
            <person name="Salih N.S."/>
            <person name="Samson R.A."/>
            <person name="Sandor E."/>
            <person name="Sanguinetti M."/>
            <person name="Schuetze T."/>
            <person name="Sepcic K."/>
            <person name="Shelest E."/>
            <person name="Sherlock G."/>
            <person name="Sophianopoulou V."/>
            <person name="Squina F.M."/>
            <person name="Sun H."/>
            <person name="Susca A."/>
            <person name="Todd R.B."/>
            <person name="Tsang A."/>
            <person name="Unkles S.E."/>
            <person name="van de Wiele N."/>
            <person name="van Rossen-Uffink D."/>
            <person name="Oliveira J.V."/>
            <person name="Vesth T.C."/>
            <person name="Visser J."/>
            <person name="Yu J.-H."/>
            <person name="Zhou M."/>
            <person name="Andersen M.R."/>
            <person name="Archer D.B."/>
            <person name="Baker S.E."/>
            <person name="Benoit I."/>
            <person name="Brakhage A.A."/>
            <person name="Braus G.H."/>
            <person name="Fischer R."/>
            <person name="Frisvad J.C."/>
            <person name="Goldman G.H."/>
            <person name="Houbraken J."/>
            <person name="Oakley B."/>
            <person name="Pocsi I."/>
            <person name="Scazzocchio C."/>
            <person name="Seiboth B."/>
            <person name="vanKuyk P.A."/>
            <person name="Wortman J."/>
            <person name="Dyer P.S."/>
            <person name="Grigoriev I.V."/>
        </authorList>
    </citation>
    <scope>NUCLEOTIDE SEQUENCE [LARGE SCALE GENOMIC DNA]</scope>
    <source>
        <strain evidence="4">CBS 101740 / IMI 381727 / IBT 21946</strain>
    </source>
</reference>
<dbReference type="RefSeq" id="XP_067474896.1">
    <property type="nucleotide sequence ID" value="XM_067625913.1"/>
</dbReference>
<organism evidence="3 4">
    <name type="scientific">Aspergillus brasiliensis (strain CBS 101740 / IMI 381727 / IBT 21946)</name>
    <dbReference type="NCBI Taxonomy" id="767769"/>
    <lineage>
        <taxon>Eukaryota</taxon>
        <taxon>Fungi</taxon>
        <taxon>Dikarya</taxon>
        <taxon>Ascomycota</taxon>
        <taxon>Pezizomycotina</taxon>
        <taxon>Eurotiomycetes</taxon>
        <taxon>Eurotiomycetidae</taxon>
        <taxon>Eurotiales</taxon>
        <taxon>Aspergillaceae</taxon>
        <taxon>Aspergillus</taxon>
        <taxon>Aspergillus subgen. Circumdati</taxon>
    </lineage>
</organism>
<keyword evidence="2" id="KW-0812">Transmembrane</keyword>
<dbReference type="AlphaFoldDB" id="A0A1L9U7I2"/>
<evidence type="ECO:0000313" key="4">
    <source>
        <dbReference type="Proteomes" id="UP000184499"/>
    </source>
</evidence>
<feature type="compositionally biased region" description="Basic and acidic residues" evidence="1">
    <location>
        <begin position="19"/>
        <end position="35"/>
    </location>
</feature>
<accession>A0A1L9U7I2</accession>
<feature type="region of interest" description="Disordered" evidence="1">
    <location>
        <begin position="14"/>
        <end position="35"/>
    </location>
</feature>
<evidence type="ECO:0000256" key="1">
    <source>
        <dbReference type="SAM" id="MobiDB-lite"/>
    </source>
</evidence>
<keyword evidence="2" id="KW-0472">Membrane</keyword>
<dbReference type="GeneID" id="93578401"/>
<proteinExistence type="predicted"/>
<protein>
    <submittedName>
        <fullName evidence="3">Uncharacterized protein</fullName>
    </submittedName>
</protein>
<sequence length="78" mass="8683">MEITTYDRVEISTNSQAIAEEKHQPSGEEPRGDLLDRGWKRPTILKGFFFFGAVLSQVVAAGVGRLARVETHAQARLQ</sequence>
<evidence type="ECO:0000256" key="2">
    <source>
        <dbReference type="SAM" id="Phobius"/>
    </source>
</evidence>
<name>A0A1L9U7I2_ASPBC</name>
<keyword evidence="4" id="KW-1185">Reference proteome</keyword>
<dbReference type="EMBL" id="KV878693">
    <property type="protein sequence ID" value="OJJ67647.1"/>
    <property type="molecule type" value="Genomic_DNA"/>
</dbReference>
<gene>
    <name evidence="3" type="ORF">ASPBRDRAFT_47690</name>
</gene>
<dbReference type="VEuPathDB" id="FungiDB:ASPBRDRAFT_47690"/>
<feature type="transmembrane region" description="Helical" evidence="2">
    <location>
        <begin position="48"/>
        <end position="67"/>
    </location>
</feature>
<dbReference type="Proteomes" id="UP000184499">
    <property type="component" value="Unassembled WGS sequence"/>
</dbReference>
<keyword evidence="2" id="KW-1133">Transmembrane helix</keyword>